<gene>
    <name evidence="3" type="ORF">TM35_000521060</name>
</gene>
<protein>
    <submittedName>
        <fullName evidence="3">Uncharacterized protein</fullName>
    </submittedName>
</protein>
<feature type="compositionally biased region" description="Polar residues" evidence="1">
    <location>
        <begin position="42"/>
        <end position="55"/>
    </location>
</feature>
<feature type="compositionally biased region" description="Low complexity" evidence="1">
    <location>
        <begin position="83"/>
        <end position="102"/>
    </location>
</feature>
<name>A0A1X0NGT4_9TRYP</name>
<dbReference type="VEuPathDB" id="TriTrypDB:TM35_000521060"/>
<evidence type="ECO:0000256" key="1">
    <source>
        <dbReference type="SAM" id="MobiDB-lite"/>
    </source>
</evidence>
<evidence type="ECO:0000313" key="3">
    <source>
        <dbReference type="EMBL" id="ORC83962.1"/>
    </source>
</evidence>
<accession>A0A1X0NGT4</accession>
<feature type="chain" id="PRO_5013389574" evidence="2">
    <location>
        <begin position="23"/>
        <end position="304"/>
    </location>
</feature>
<dbReference type="GeneID" id="39990428"/>
<sequence length="304" mass="30006">MMSRVFCFLALLLSVVFLGVTAVASSSSSLTVDSGVPCPPETNDSGEGNNCSPTHSAAAKAPTPNSCTDGGSTGGSCAANAVRGPAGPAGERGEPGPAGAGATTCPDGNTANPNCPKDPTLRNKPLEEEAAAEASHGHGAARGVGAPSIGPAGEADRAGAQADQEIPDPRREQEAAAPTDTAMNPEAPASAPDTGISSNNEGSESETSQPPSSSNDTTTAGDAGSNPASTEPDNTPSGSESTGSQEGDMGNTDTTTTTTKATLPPEPANNNKKGDADSSSSISSYVWVRVPLLIVVTLACILVC</sequence>
<feature type="compositionally biased region" description="Low complexity" evidence="1">
    <location>
        <begin position="194"/>
        <end position="214"/>
    </location>
</feature>
<comment type="caution">
    <text evidence="3">The sequence shown here is derived from an EMBL/GenBank/DDBJ whole genome shotgun (WGS) entry which is preliminary data.</text>
</comment>
<proteinExistence type="predicted"/>
<feature type="compositionally biased region" description="Low complexity" evidence="1">
    <location>
        <begin position="252"/>
        <end position="262"/>
    </location>
</feature>
<organism evidence="3 4">
    <name type="scientific">Trypanosoma theileri</name>
    <dbReference type="NCBI Taxonomy" id="67003"/>
    <lineage>
        <taxon>Eukaryota</taxon>
        <taxon>Discoba</taxon>
        <taxon>Euglenozoa</taxon>
        <taxon>Kinetoplastea</taxon>
        <taxon>Metakinetoplastina</taxon>
        <taxon>Trypanosomatida</taxon>
        <taxon>Trypanosomatidae</taxon>
        <taxon>Trypanosoma</taxon>
    </lineage>
</organism>
<feature type="compositionally biased region" description="Polar residues" evidence="1">
    <location>
        <begin position="215"/>
        <end position="245"/>
    </location>
</feature>
<evidence type="ECO:0000256" key="2">
    <source>
        <dbReference type="SAM" id="SignalP"/>
    </source>
</evidence>
<reference evidence="3 4" key="1">
    <citation type="submission" date="2017-03" db="EMBL/GenBank/DDBJ databases">
        <title>An alternative strategy for trypanosome survival in the mammalian bloodstream revealed through genome and transcriptome analysis of the ubiquitous bovine parasite Trypanosoma (Megatrypanum) theileri.</title>
        <authorList>
            <person name="Kelly S."/>
            <person name="Ivens A."/>
            <person name="Mott A."/>
            <person name="O'Neill E."/>
            <person name="Emms D."/>
            <person name="Macleod O."/>
            <person name="Voorheis P."/>
            <person name="Matthews J."/>
            <person name="Matthews K."/>
            <person name="Carrington M."/>
        </authorList>
    </citation>
    <scope>NUCLEOTIDE SEQUENCE [LARGE SCALE GENOMIC DNA]</scope>
    <source>
        <strain evidence="3">Edinburgh</strain>
    </source>
</reference>
<dbReference type="EMBL" id="NBCO01000052">
    <property type="protein sequence ID" value="ORC83962.1"/>
    <property type="molecule type" value="Genomic_DNA"/>
</dbReference>
<keyword evidence="4" id="KW-1185">Reference proteome</keyword>
<feature type="signal peptide" evidence="2">
    <location>
        <begin position="1"/>
        <end position="22"/>
    </location>
</feature>
<dbReference type="Proteomes" id="UP000192257">
    <property type="component" value="Unassembled WGS sequence"/>
</dbReference>
<dbReference type="RefSeq" id="XP_028878028.1">
    <property type="nucleotide sequence ID" value="XM_029030648.1"/>
</dbReference>
<dbReference type="AlphaFoldDB" id="A0A1X0NGT4"/>
<feature type="region of interest" description="Disordered" evidence="1">
    <location>
        <begin position="29"/>
        <end position="280"/>
    </location>
</feature>
<evidence type="ECO:0000313" key="4">
    <source>
        <dbReference type="Proteomes" id="UP000192257"/>
    </source>
</evidence>
<keyword evidence="2" id="KW-0732">Signal</keyword>